<dbReference type="AlphaFoldDB" id="A0A1K1S1P3"/>
<dbReference type="Proteomes" id="UP000183788">
    <property type="component" value="Unassembled WGS sequence"/>
</dbReference>
<dbReference type="PANTHER" id="PTHR43643">
    <property type="entry name" value="HISTIDINOL-PHOSPHATE AMINOTRANSFERASE 2"/>
    <property type="match status" value="1"/>
</dbReference>
<dbReference type="PROSITE" id="PS51318">
    <property type="entry name" value="TAT"/>
    <property type="match status" value="1"/>
</dbReference>
<organism evidence="6 8">
    <name type="scientific">Chitinophaga sancti</name>
    <dbReference type="NCBI Taxonomy" id="1004"/>
    <lineage>
        <taxon>Bacteria</taxon>
        <taxon>Pseudomonadati</taxon>
        <taxon>Bacteroidota</taxon>
        <taxon>Chitinophagia</taxon>
        <taxon>Chitinophagales</taxon>
        <taxon>Chitinophagaceae</taxon>
        <taxon>Chitinophaga</taxon>
    </lineage>
</organism>
<dbReference type="STRING" id="1004.SAMN05661012_04607"/>
<evidence type="ECO:0000259" key="5">
    <source>
        <dbReference type="Pfam" id="PF00155"/>
    </source>
</evidence>
<protein>
    <submittedName>
        <fullName evidence="6">Histidinol-phosphate aminotransferase</fullName>
    </submittedName>
    <submittedName>
        <fullName evidence="7">Histidinol-phosphate transaminase</fullName>
        <ecNumber evidence="7">2.6.1.9</ecNumber>
    </submittedName>
</protein>
<dbReference type="EC" id="2.6.1.9" evidence="7"/>
<evidence type="ECO:0000256" key="1">
    <source>
        <dbReference type="ARBA" id="ARBA00007970"/>
    </source>
</evidence>
<dbReference type="Proteomes" id="UP001326715">
    <property type="component" value="Chromosome"/>
</dbReference>
<dbReference type="GO" id="GO:0004400">
    <property type="term" value="F:histidinol-phosphate transaminase activity"/>
    <property type="evidence" value="ECO:0007669"/>
    <property type="project" value="UniProtKB-EC"/>
</dbReference>
<dbReference type="PANTHER" id="PTHR43643:SF3">
    <property type="entry name" value="HISTIDINOL-PHOSPHATE AMINOTRANSFERASE"/>
    <property type="match status" value="1"/>
</dbReference>
<evidence type="ECO:0000313" key="7">
    <source>
        <dbReference type="EMBL" id="WQG88175.1"/>
    </source>
</evidence>
<keyword evidence="4" id="KW-0663">Pyridoxal phosphate</keyword>
<sequence length="416" mass="45530">MRTTNKSINRREWLKTTALFTGGLTMLPGVLQAGALAEGPAEEASATFDALTLPGTSASSNLHNAERLSGLQADAASAARIPGPLKARLFANENPFGPSSIAKKAMIDCMDNGYQYPFMLLKDLEAKICAYEGIDANMLMTSAGSSPLLLGSAITLLSNGGNIVSADPTYDDLPTRCEKIKATWIKVPLKPDYTHDLDAMEKAITAETKLVYICNPNNPTGTIVDVAKLKDFCERVSKKVPVFVDEAYIDYLPDPAATTLIDGVKKGQNIIIARTFSKVYGLAGLRVGYVIAQPAMIELLGHYAAAGGYALSLPAITAALASYNDKAYIDEVKKKMEASKHFLYETLKSEGYSYIPSYTNFVMFPLKMEGQRFVEEMYKREVGLRNWKLNNQDWCRISIGRMDEMQAFATAFKELS</sequence>
<dbReference type="SUPFAM" id="SSF53383">
    <property type="entry name" value="PLP-dependent transferases"/>
    <property type="match status" value="1"/>
</dbReference>
<reference evidence="7 9" key="2">
    <citation type="submission" date="2023-11" db="EMBL/GenBank/DDBJ databases">
        <title>MicrobeMod: A computational toolkit for identifying prokaryotic methylation and restriction-modification with nanopore sequencing.</title>
        <authorList>
            <person name="Crits-Christoph A."/>
            <person name="Kang S.C."/>
            <person name="Lee H."/>
            <person name="Ostrov N."/>
        </authorList>
    </citation>
    <scope>NUCLEOTIDE SEQUENCE [LARGE SCALE GENOMIC DNA]</scope>
    <source>
        <strain evidence="7 9">ATCC 23090</strain>
    </source>
</reference>
<dbReference type="InterPro" id="IPR015424">
    <property type="entry name" value="PyrdxlP-dep_Trfase"/>
</dbReference>
<dbReference type="EMBL" id="CP140154">
    <property type="protein sequence ID" value="WQG88175.1"/>
    <property type="molecule type" value="Genomic_DNA"/>
</dbReference>
<accession>A0A1K1S1P3</accession>
<dbReference type="InterPro" id="IPR050106">
    <property type="entry name" value="HistidinolP_aminotransfase"/>
</dbReference>
<gene>
    <name evidence="6" type="ORF">SAMN05661012_04607</name>
    <name evidence="7" type="ORF">SR876_24925</name>
</gene>
<proteinExistence type="inferred from homology"/>
<dbReference type="Pfam" id="PF00155">
    <property type="entry name" value="Aminotran_1_2"/>
    <property type="match status" value="1"/>
</dbReference>
<evidence type="ECO:0000256" key="4">
    <source>
        <dbReference type="ARBA" id="ARBA00022898"/>
    </source>
</evidence>
<name>A0A1K1S1P3_9BACT</name>
<evidence type="ECO:0000313" key="9">
    <source>
        <dbReference type="Proteomes" id="UP001326715"/>
    </source>
</evidence>
<evidence type="ECO:0000256" key="3">
    <source>
        <dbReference type="ARBA" id="ARBA00022679"/>
    </source>
</evidence>
<keyword evidence="2 6" id="KW-0032">Aminotransferase</keyword>
<dbReference type="Gene3D" id="3.40.640.10">
    <property type="entry name" value="Type I PLP-dependent aspartate aminotransferase-like (Major domain)"/>
    <property type="match status" value="1"/>
</dbReference>
<dbReference type="CDD" id="cd00609">
    <property type="entry name" value="AAT_like"/>
    <property type="match status" value="1"/>
</dbReference>
<feature type="domain" description="Aminotransferase class I/classII large" evidence="5">
    <location>
        <begin position="89"/>
        <end position="410"/>
    </location>
</feature>
<dbReference type="InterPro" id="IPR006311">
    <property type="entry name" value="TAT_signal"/>
</dbReference>
<keyword evidence="9" id="KW-1185">Reference proteome</keyword>
<reference evidence="6 8" key="1">
    <citation type="submission" date="2016-11" db="EMBL/GenBank/DDBJ databases">
        <authorList>
            <person name="Jaros S."/>
            <person name="Januszkiewicz K."/>
            <person name="Wedrychowicz H."/>
        </authorList>
    </citation>
    <scope>NUCLEOTIDE SEQUENCE [LARGE SCALE GENOMIC DNA]</scope>
    <source>
        <strain evidence="6 8">DSM 784</strain>
    </source>
</reference>
<dbReference type="RefSeq" id="WP_072363638.1">
    <property type="nucleotide sequence ID" value="NZ_CP139972.1"/>
</dbReference>
<comment type="similarity">
    <text evidence="1">Belongs to the class-II pyridoxal-phosphate-dependent aminotransferase family. Histidinol-phosphate aminotransferase subfamily.</text>
</comment>
<dbReference type="Gene3D" id="3.90.1150.10">
    <property type="entry name" value="Aspartate Aminotransferase, domain 1"/>
    <property type="match status" value="1"/>
</dbReference>
<evidence type="ECO:0000313" key="6">
    <source>
        <dbReference type="EMBL" id="SFW78222.1"/>
    </source>
</evidence>
<evidence type="ECO:0000256" key="2">
    <source>
        <dbReference type="ARBA" id="ARBA00022576"/>
    </source>
</evidence>
<evidence type="ECO:0000313" key="8">
    <source>
        <dbReference type="Proteomes" id="UP000183788"/>
    </source>
</evidence>
<dbReference type="EMBL" id="FPIZ01000016">
    <property type="protein sequence ID" value="SFW78222.1"/>
    <property type="molecule type" value="Genomic_DNA"/>
</dbReference>
<dbReference type="InterPro" id="IPR004839">
    <property type="entry name" value="Aminotransferase_I/II_large"/>
</dbReference>
<dbReference type="InterPro" id="IPR015422">
    <property type="entry name" value="PyrdxlP-dep_Trfase_small"/>
</dbReference>
<dbReference type="InterPro" id="IPR015421">
    <property type="entry name" value="PyrdxlP-dep_Trfase_major"/>
</dbReference>
<keyword evidence="3 6" id="KW-0808">Transferase</keyword>
<dbReference type="GO" id="GO:0030170">
    <property type="term" value="F:pyridoxal phosphate binding"/>
    <property type="evidence" value="ECO:0007669"/>
    <property type="project" value="InterPro"/>
</dbReference>